<keyword evidence="6" id="KW-0414">Isoprene biosynthesis</keyword>
<dbReference type="NCBIfam" id="NF007877">
    <property type="entry name" value="PRK10581.1"/>
    <property type="match status" value="1"/>
</dbReference>
<comment type="cofactor">
    <cofactor evidence="1">
        <name>Mg(2+)</name>
        <dbReference type="ChEBI" id="CHEBI:18420"/>
    </cofactor>
</comment>
<keyword evidence="4" id="KW-0479">Metal-binding</keyword>
<dbReference type="Gene3D" id="1.10.600.10">
    <property type="entry name" value="Farnesyl Diphosphate Synthase"/>
    <property type="match status" value="1"/>
</dbReference>
<dbReference type="InterPro" id="IPR008949">
    <property type="entry name" value="Isoprenoid_synthase_dom_sf"/>
</dbReference>
<keyword evidence="3 7" id="KW-0808">Transferase</keyword>
<reference evidence="8" key="1">
    <citation type="submission" date="2020-01" db="EMBL/GenBank/DDBJ databases">
        <authorList>
            <person name="Meier V. D."/>
            <person name="Meier V D."/>
        </authorList>
    </citation>
    <scope>NUCLEOTIDE SEQUENCE</scope>
    <source>
        <strain evidence="8">HLG_WM_MAG_09</strain>
    </source>
</reference>
<evidence type="ECO:0000256" key="1">
    <source>
        <dbReference type="ARBA" id="ARBA00001946"/>
    </source>
</evidence>
<dbReference type="PROSITE" id="PS00723">
    <property type="entry name" value="POLYPRENYL_SYNTHASE_1"/>
    <property type="match status" value="1"/>
</dbReference>
<name>A0A6S6S2X9_9GAMM</name>
<dbReference type="SFLD" id="SFLDS00005">
    <property type="entry name" value="Isoprenoid_Synthase_Type_I"/>
    <property type="match status" value="1"/>
</dbReference>
<dbReference type="FunFam" id="1.10.600.10:FF:000001">
    <property type="entry name" value="Geranylgeranyl diphosphate synthase"/>
    <property type="match status" value="1"/>
</dbReference>
<evidence type="ECO:0000256" key="7">
    <source>
        <dbReference type="RuleBase" id="RU004466"/>
    </source>
</evidence>
<dbReference type="PANTHER" id="PTHR43281">
    <property type="entry name" value="FARNESYL DIPHOSPHATE SYNTHASE"/>
    <property type="match status" value="1"/>
</dbReference>
<comment type="similarity">
    <text evidence="2 7">Belongs to the FPP/GGPP synthase family.</text>
</comment>
<keyword evidence="5" id="KW-0460">Magnesium</keyword>
<dbReference type="GO" id="GO:0016114">
    <property type="term" value="P:terpenoid biosynthetic process"/>
    <property type="evidence" value="ECO:0007669"/>
    <property type="project" value="UniProtKB-ARBA"/>
</dbReference>
<dbReference type="PROSITE" id="PS00444">
    <property type="entry name" value="POLYPRENYL_SYNTHASE_2"/>
    <property type="match status" value="1"/>
</dbReference>
<accession>A0A6S6S2X9</accession>
<dbReference type="NCBIfam" id="NF045485">
    <property type="entry name" value="FPPsyn"/>
    <property type="match status" value="1"/>
</dbReference>
<dbReference type="GO" id="GO:0046872">
    <property type="term" value="F:metal ion binding"/>
    <property type="evidence" value="ECO:0007669"/>
    <property type="project" value="UniProtKB-KW"/>
</dbReference>
<dbReference type="SUPFAM" id="SSF48576">
    <property type="entry name" value="Terpenoid synthases"/>
    <property type="match status" value="1"/>
</dbReference>
<dbReference type="GO" id="GO:0004659">
    <property type="term" value="F:prenyltransferase activity"/>
    <property type="evidence" value="ECO:0007669"/>
    <property type="project" value="InterPro"/>
</dbReference>
<evidence type="ECO:0000256" key="3">
    <source>
        <dbReference type="ARBA" id="ARBA00022679"/>
    </source>
</evidence>
<evidence type="ECO:0000256" key="5">
    <source>
        <dbReference type="ARBA" id="ARBA00022842"/>
    </source>
</evidence>
<dbReference type="AlphaFoldDB" id="A0A6S6S2X9"/>
<dbReference type="InterPro" id="IPR000092">
    <property type="entry name" value="Polyprenyl_synt"/>
</dbReference>
<dbReference type="PANTHER" id="PTHR43281:SF1">
    <property type="entry name" value="FARNESYL DIPHOSPHATE SYNTHASE"/>
    <property type="match status" value="1"/>
</dbReference>
<protein>
    <submittedName>
        <fullName evidence="8">Farnesyl-diphosphate synthase</fullName>
    </submittedName>
</protein>
<sequence>MSESLRTYQQRIDTALERMLPAANVMPVRLHEAMRYSVLDGGKRVRPLLTYATGEALGVAPSILDVPAVAVEMIHAYSLVHDDLPAMDDDDLRRGKPSCHRQFDEATAILVGDALQAHAFQLLASAPELDISPANRLRMVQQLGRASGSRGMVGGQAIDLDAVGQSLTEVELESMHAHKTGALIRASVLLAAHCSSSLDDSQLAKLDRYAKCIGLAFQVQDDILDVEGETDTLGKMNGADAAAGKPTYPSIMGIAAAKNKLQTLHDDAVRALDGMKADLLLEIAEFTVKRLH</sequence>
<dbReference type="InterPro" id="IPR033749">
    <property type="entry name" value="Polyprenyl_synt_CS"/>
</dbReference>
<dbReference type="InterPro" id="IPR053378">
    <property type="entry name" value="Prenyl_diphosphate_synthase"/>
</dbReference>
<dbReference type="CDD" id="cd00685">
    <property type="entry name" value="Trans_IPPS_HT"/>
    <property type="match status" value="1"/>
</dbReference>
<dbReference type="GO" id="GO:0005737">
    <property type="term" value="C:cytoplasm"/>
    <property type="evidence" value="ECO:0007669"/>
    <property type="project" value="UniProtKB-ARBA"/>
</dbReference>
<dbReference type="EMBL" id="CACVAT010000062">
    <property type="protein sequence ID" value="CAA6803950.1"/>
    <property type="molecule type" value="Genomic_DNA"/>
</dbReference>
<proteinExistence type="inferred from homology"/>
<dbReference type="Pfam" id="PF00348">
    <property type="entry name" value="polyprenyl_synt"/>
    <property type="match status" value="1"/>
</dbReference>
<evidence type="ECO:0000256" key="2">
    <source>
        <dbReference type="ARBA" id="ARBA00006706"/>
    </source>
</evidence>
<evidence type="ECO:0000256" key="6">
    <source>
        <dbReference type="ARBA" id="ARBA00023229"/>
    </source>
</evidence>
<dbReference type="SFLD" id="SFLDG01017">
    <property type="entry name" value="Polyprenyl_Transferase_Like"/>
    <property type="match status" value="1"/>
</dbReference>
<evidence type="ECO:0000313" key="8">
    <source>
        <dbReference type="EMBL" id="CAA6803950.1"/>
    </source>
</evidence>
<evidence type="ECO:0000256" key="4">
    <source>
        <dbReference type="ARBA" id="ARBA00022723"/>
    </source>
</evidence>
<organism evidence="8">
    <name type="scientific">uncultured Thiotrichaceae bacterium</name>
    <dbReference type="NCBI Taxonomy" id="298394"/>
    <lineage>
        <taxon>Bacteria</taxon>
        <taxon>Pseudomonadati</taxon>
        <taxon>Pseudomonadota</taxon>
        <taxon>Gammaproteobacteria</taxon>
        <taxon>Thiotrichales</taxon>
        <taxon>Thiotrichaceae</taxon>
        <taxon>environmental samples</taxon>
    </lineage>
</organism>
<gene>
    <name evidence="8" type="ORF">HELGO_WM10848</name>
</gene>
<dbReference type="GO" id="GO:0008654">
    <property type="term" value="P:phospholipid biosynthetic process"/>
    <property type="evidence" value="ECO:0007669"/>
    <property type="project" value="UniProtKB-ARBA"/>
</dbReference>